<proteinExistence type="predicted"/>
<feature type="transmembrane region" description="Helical" evidence="1">
    <location>
        <begin position="168"/>
        <end position="193"/>
    </location>
</feature>
<dbReference type="KEGG" id="wco:G7084_01715"/>
<gene>
    <name evidence="2" type="ORF">G7084_01715</name>
</gene>
<dbReference type="RefSeq" id="WP_166009473.1">
    <property type="nucleotide sequence ID" value="NZ_CP049888.1"/>
</dbReference>
<dbReference type="Proteomes" id="UP000500741">
    <property type="component" value="Chromosome"/>
</dbReference>
<feature type="transmembrane region" description="Helical" evidence="1">
    <location>
        <begin position="92"/>
        <end position="110"/>
    </location>
</feature>
<evidence type="ECO:0000256" key="1">
    <source>
        <dbReference type="SAM" id="Phobius"/>
    </source>
</evidence>
<keyword evidence="1" id="KW-0472">Membrane</keyword>
<name>A0A6G8AYH9_9LACO</name>
<feature type="transmembrane region" description="Helical" evidence="1">
    <location>
        <begin position="304"/>
        <end position="320"/>
    </location>
</feature>
<sequence>MRINKKMIFGIVTFLWLIVMFAQRNLYPLSPHSDLNAFQIPWWEYLNGHGFHGILNINHDINGNYGPIWYFTIVVLCKLGVYSALPTVWCIKILAGIFTFLSAWAMAVLMRVIIGDKVWNDVLAYTLVLFSPVFLGDIFKTNLPDSSFFLFSILAIVAVFKQKHWLSWFWVGVAVSFKAMGIYVTPFLAFFYLRDFKKMSLWARLSPLMTVIGMAICALPAIILGEHPFMAMFGNIMTRSGGLSKRDFGILKLIDGGSWVWFPNLNHAQKVEMQLAGIAVLALIFLGLYLMIYLIPKLSQQNEALLYLLVASPMLCWLFLPAQHETYFNIAGVFAIILVGVHPNLKHWLILLMTNFLVWSGYHGFRQGVNQVFCTYLLIGLILYLVFEIVRLSNMDVFLANSSNKLGRM</sequence>
<feature type="transmembrane region" description="Helical" evidence="1">
    <location>
        <begin position="273"/>
        <end position="292"/>
    </location>
</feature>
<dbReference type="AlphaFoldDB" id="A0A6G8AYH9"/>
<evidence type="ECO:0000313" key="3">
    <source>
        <dbReference type="Proteomes" id="UP000500741"/>
    </source>
</evidence>
<keyword evidence="3" id="KW-1185">Reference proteome</keyword>
<evidence type="ECO:0000313" key="2">
    <source>
        <dbReference type="EMBL" id="QIL50151.1"/>
    </source>
</evidence>
<feature type="transmembrane region" description="Helical" evidence="1">
    <location>
        <begin position="68"/>
        <end position="85"/>
    </location>
</feature>
<evidence type="ECO:0008006" key="4">
    <source>
        <dbReference type="Google" id="ProtNLM"/>
    </source>
</evidence>
<feature type="transmembrane region" description="Helical" evidence="1">
    <location>
        <begin position="326"/>
        <end position="341"/>
    </location>
</feature>
<protein>
    <recommendedName>
        <fullName evidence="4">Mannosyltransferase related to Gpi18</fullName>
    </recommendedName>
</protein>
<organism evidence="2 3">
    <name type="scientific">Weissella coleopterorum</name>
    <dbReference type="NCBI Taxonomy" id="2714949"/>
    <lineage>
        <taxon>Bacteria</taxon>
        <taxon>Bacillati</taxon>
        <taxon>Bacillota</taxon>
        <taxon>Bacilli</taxon>
        <taxon>Lactobacillales</taxon>
        <taxon>Lactobacillaceae</taxon>
        <taxon>Weissella</taxon>
    </lineage>
</organism>
<feature type="transmembrane region" description="Helical" evidence="1">
    <location>
        <begin position="146"/>
        <end position="162"/>
    </location>
</feature>
<feature type="transmembrane region" description="Helical" evidence="1">
    <location>
        <begin position="205"/>
        <end position="225"/>
    </location>
</feature>
<reference evidence="2 3" key="1">
    <citation type="submission" date="2020-03" db="EMBL/GenBank/DDBJ databases">
        <title>Weissella sp. nov., isolated from Cybister lewisianus.</title>
        <authorList>
            <person name="Hyun D.-W."/>
            <person name="Bae J.-W."/>
        </authorList>
    </citation>
    <scope>NUCLEOTIDE SEQUENCE [LARGE SCALE GENOMIC DNA]</scope>
    <source>
        <strain evidence="2 3">HDW19</strain>
    </source>
</reference>
<keyword evidence="1" id="KW-1133">Transmembrane helix</keyword>
<accession>A0A6G8AYH9</accession>
<keyword evidence="1" id="KW-0812">Transmembrane</keyword>
<dbReference type="EMBL" id="CP049888">
    <property type="protein sequence ID" value="QIL50151.1"/>
    <property type="molecule type" value="Genomic_DNA"/>
</dbReference>